<dbReference type="SMART" id="SM00729">
    <property type="entry name" value="Elp3"/>
    <property type="match status" value="1"/>
</dbReference>
<organism evidence="14 15">
    <name type="scientific">Collinsella ureilytica</name>
    <dbReference type="NCBI Taxonomy" id="2869515"/>
    <lineage>
        <taxon>Bacteria</taxon>
        <taxon>Bacillati</taxon>
        <taxon>Actinomycetota</taxon>
        <taxon>Coriobacteriia</taxon>
        <taxon>Coriobacteriales</taxon>
        <taxon>Coriobacteriaceae</taxon>
        <taxon>Collinsella</taxon>
    </lineage>
</organism>
<feature type="domain" description="Radical SAM core" evidence="13">
    <location>
        <begin position="149"/>
        <end position="378"/>
    </location>
</feature>
<keyword evidence="2 10" id="KW-0004">4Fe-4S</keyword>
<keyword evidence="4 10" id="KW-0949">S-adenosyl-L-methionine</keyword>
<dbReference type="SFLD" id="SFLDG01061">
    <property type="entry name" value="methylthiotransferase"/>
    <property type="match status" value="1"/>
</dbReference>
<evidence type="ECO:0000256" key="4">
    <source>
        <dbReference type="ARBA" id="ARBA00022691"/>
    </source>
</evidence>
<dbReference type="NCBIfam" id="TIGR00089">
    <property type="entry name" value="MiaB/RimO family radical SAM methylthiotransferase"/>
    <property type="match status" value="1"/>
</dbReference>
<evidence type="ECO:0000256" key="3">
    <source>
        <dbReference type="ARBA" id="ARBA00022679"/>
    </source>
</evidence>
<keyword evidence="7 10" id="KW-0408">Iron</keyword>
<protein>
    <recommendedName>
        <fullName evidence="9 10">tRNA-2-methylthio-N(6)-dimethylallyladenosine synthase</fullName>
        <ecNumber evidence="9 10">2.8.4.3</ecNumber>
    </recommendedName>
    <alternativeName>
        <fullName evidence="10">(Dimethylallyl)adenosine tRNA methylthiotransferase MiaB</fullName>
    </alternativeName>
    <alternativeName>
        <fullName evidence="10">tRNA-i(6)A37 methylthiotransferase</fullName>
    </alternativeName>
</protein>
<keyword evidence="15" id="KW-1185">Reference proteome</keyword>
<feature type="binding site" evidence="10">
    <location>
        <position position="167"/>
    </location>
    <ligand>
        <name>[4Fe-4S] cluster</name>
        <dbReference type="ChEBI" id="CHEBI:49883"/>
        <label>2</label>
        <note>4Fe-4S-S-AdoMet</note>
    </ligand>
</feature>
<dbReference type="PROSITE" id="PS50926">
    <property type="entry name" value="TRAM"/>
    <property type="match status" value="1"/>
</dbReference>
<dbReference type="InterPro" id="IPR038135">
    <property type="entry name" value="Methylthiotransferase_N_sf"/>
</dbReference>
<dbReference type="SFLD" id="SFLDF00273">
    <property type="entry name" value="(dimethylallyl)adenosine_tRNA"/>
    <property type="match status" value="1"/>
</dbReference>
<dbReference type="InterPro" id="IPR006638">
    <property type="entry name" value="Elp3/MiaA/NifB-like_rSAM"/>
</dbReference>
<evidence type="ECO:0000256" key="5">
    <source>
        <dbReference type="ARBA" id="ARBA00022694"/>
    </source>
</evidence>
<dbReference type="InterPro" id="IPR058240">
    <property type="entry name" value="rSAM_sf"/>
</dbReference>
<keyword evidence="3 10" id="KW-0808">Transferase</keyword>
<feature type="binding site" evidence="10">
    <location>
        <position position="89"/>
    </location>
    <ligand>
        <name>[4Fe-4S] cluster</name>
        <dbReference type="ChEBI" id="CHEBI:49883"/>
        <label>1</label>
    </ligand>
</feature>
<dbReference type="Pfam" id="PF04055">
    <property type="entry name" value="Radical_SAM"/>
    <property type="match status" value="1"/>
</dbReference>
<dbReference type="InterPro" id="IPR020612">
    <property type="entry name" value="Methylthiotransferase_CS"/>
</dbReference>
<comment type="catalytic activity">
    <reaction evidence="10">
        <text>N(6)-dimethylallyladenosine(37) in tRNA + (sulfur carrier)-SH + AH2 + 2 S-adenosyl-L-methionine = 2-methylsulfanyl-N(6)-dimethylallyladenosine(37) in tRNA + (sulfur carrier)-H + 5'-deoxyadenosine + L-methionine + A + S-adenosyl-L-homocysteine + 2 H(+)</text>
        <dbReference type="Rhea" id="RHEA:37067"/>
        <dbReference type="Rhea" id="RHEA-COMP:10375"/>
        <dbReference type="Rhea" id="RHEA-COMP:10376"/>
        <dbReference type="Rhea" id="RHEA-COMP:14737"/>
        <dbReference type="Rhea" id="RHEA-COMP:14739"/>
        <dbReference type="ChEBI" id="CHEBI:13193"/>
        <dbReference type="ChEBI" id="CHEBI:15378"/>
        <dbReference type="ChEBI" id="CHEBI:17319"/>
        <dbReference type="ChEBI" id="CHEBI:17499"/>
        <dbReference type="ChEBI" id="CHEBI:29917"/>
        <dbReference type="ChEBI" id="CHEBI:57844"/>
        <dbReference type="ChEBI" id="CHEBI:57856"/>
        <dbReference type="ChEBI" id="CHEBI:59789"/>
        <dbReference type="ChEBI" id="CHEBI:64428"/>
        <dbReference type="ChEBI" id="CHEBI:74415"/>
        <dbReference type="ChEBI" id="CHEBI:74417"/>
        <dbReference type="EC" id="2.8.4.3"/>
    </reaction>
</comment>
<dbReference type="Gene3D" id="3.80.30.20">
    <property type="entry name" value="tm_1862 like domain"/>
    <property type="match status" value="1"/>
</dbReference>
<comment type="subcellular location">
    <subcellularLocation>
        <location evidence="10">Cytoplasm</location>
    </subcellularLocation>
</comment>
<dbReference type="Pfam" id="PF01938">
    <property type="entry name" value="TRAM"/>
    <property type="match status" value="1"/>
</dbReference>
<evidence type="ECO:0000259" key="13">
    <source>
        <dbReference type="PROSITE" id="PS51918"/>
    </source>
</evidence>
<evidence type="ECO:0000259" key="12">
    <source>
        <dbReference type="PROSITE" id="PS51449"/>
    </source>
</evidence>
<feature type="binding site" evidence="10">
    <location>
        <position position="18"/>
    </location>
    <ligand>
        <name>[4Fe-4S] cluster</name>
        <dbReference type="ChEBI" id="CHEBI:49883"/>
        <label>1</label>
    </ligand>
</feature>
<dbReference type="InterPro" id="IPR002792">
    <property type="entry name" value="TRAM_dom"/>
</dbReference>
<dbReference type="NCBIfam" id="TIGR01574">
    <property type="entry name" value="miaB-methiolase"/>
    <property type="match status" value="1"/>
</dbReference>
<dbReference type="CDD" id="cd01335">
    <property type="entry name" value="Radical_SAM"/>
    <property type="match status" value="1"/>
</dbReference>
<dbReference type="GO" id="GO:0035597">
    <property type="term" value="F:tRNA-2-methylthio-N(6)-dimethylallyladenosine(37) synthase activity"/>
    <property type="evidence" value="ECO:0007669"/>
    <property type="project" value="UniProtKB-EC"/>
</dbReference>
<dbReference type="PROSITE" id="PS51918">
    <property type="entry name" value="RADICAL_SAM"/>
    <property type="match status" value="1"/>
</dbReference>
<dbReference type="InterPro" id="IPR023404">
    <property type="entry name" value="rSAM_horseshoe"/>
</dbReference>
<keyword evidence="6 10" id="KW-0479">Metal-binding</keyword>
<comment type="caution">
    <text evidence="14">The sequence shown here is derived from an EMBL/GenBank/DDBJ whole genome shotgun (WGS) entry which is preliminary data.</text>
</comment>
<dbReference type="EMBL" id="JAIMFO010000007">
    <property type="protein sequence ID" value="MBY4797993.1"/>
    <property type="molecule type" value="Genomic_DNA"/>
</dbReference>
<comment type="subunit">
    <text evidence="10">Monomer.</text>
</comment>
<dbReference type="Gene3D" id="3.40.50.12160">
    <property type="entry name" value="Methylthiotransferase, N-terminal domain"/>
    <property type="match status" value="1"/>
</dbReference>
<evidence type="ECO:0000256" key="8">
    <source>
        <dbReference type="ARBA" id="ARBA00023014"/>
    </source>
</evidence>
<evidence type="ECO:0000256" key="2">
    <source>
        <dbReference type="ARBA" id="ARBA00022485"/>
    </source>
</evidence>
<dbReference type="SUPFAM" id="SSF102114">
    <property type="entry name" value="Radical SAM enzymes"/>
    <property type="match status" value="1"/>
</dbReference>
<feature type="domain" description="MTTase N-terminal" evidence="12">
    <location>
        <begin position="9"/>
        <end position="126"/>
    </location>
</feature>
<feature type="binding site" evidence="10">
    <location>
        <position position="170"/>
    </location>
    <ligand>
        <name>[4Fe-4S] cluster</name>
        <dbReference type="ChEBI" id="CHEBI:49883"/>
        <label>2</label>
        <note>4Fe-4S-S-AdoMet</note>
    </ligand>
</feature>
<dbReference type="EC" id="2.8.4.3" evidence="9 10"/>
<dbReference type="PROSITE" id="PS51449">
    <property type="entry name" value="MTTASE_N"/>
    <property type="match status" value="1"/>
</dbReference>
<dbReference type="HAMAP" id="MF_01864">
    <property type="entry name" value="tRNA_metthiotr_MiaB"/>
    <property type="match status" value="1"/>
</dbReference>
<accession>A0ABS7MLQ9</accession>
<dbReference type="InterPro" id="IPR006463">
    <property type="entry name" value="MiaB_methiolase"/>
</dbReference>
<gene>
    <name evidence="10 14" type="primary">miaB</name>
    <name evidence="14" type="ORF">K6V98_06490</name>
</gene>
<sequence length="452" mass="49662">MTASILAGKTYTIRTFGCQMNLHDSERVSGLLDSLGAYEAAGPADADIVIFMTCCVREAADTRLYGQVSSCKSLPDPPSGRRVIAVGGCIAQRDGEGLLKNLDNVDVIFGTHSIAHVGDLIAQVFEAGGHAVRTNEREETDATSMPWHRATTYHAWVPIMTGCNNFCSYCIVPYVRGREKSRQTNQILDEVTGLVRKGVREITLLGQNVNSYGRDLFGEPRFADLLREVGATGIERISFTSSHPKDLLPETIDAMAEIPAVMPHLHLAVQSGSSRVLKRMNRHYTREDYLSLIRAVRERIPDIALTTDIIVGFPGETEEDFEETLTLAREARFAQAFTFIYSKRAGTPAAKIDDPTPREHILDRFNRLVSVIEDTAYAFNQGASGSTMPVLIEGTSKKDAMKLMGKSPWNQTVLCPLPDGANPVEYIGKMVDIAIDTTKTFYLSGELVGGPR</sequence>
<evidence type="ECO:0000313" key="14">
    <source>
        <dbReference type="EMBL" id="MBY4797993.1"/>
    </source>
</evidence>
<feature type="binding site" evidence="10">
    <location>
        <position position="54"/>
    </location>
    <ligand>
        <name>[4Fe-4S] cluster</name>
        <dbReference type="ChEBI" id="CHEBI:49883"/>
        <label>1</label>
    </ligand>
</feature>
<reference evidence="14 15" key="1">
    <citation type="submission" date="2021-08" db="EMBL/GenBank/DDBJ databases">
        <title>Collinsella faecalis sp. nov. isolated from swine faeces.</title>
        <authorList>
            <person name="Oh B.S."/>
            <person name="Lee J.H."/>
        </authorList>
    </citation>
    <scope>NUCLEOTIDE SEQUENCE [LARGE SCALE GENOMIC DNA]</scope>
    <source>
        <strain evidence="14 15">AGMB00827</strain>
    </source>
</reference>
<dbReference type="PANTHER" id="PTHR43020">
    <property type="entry name" value="CDK5 REGULATORY SUBUNIT-ASSOCIATED PROTEIN 1"/>
    <property type="match status" value="1"/>
</dbReference>
<evidence type="ECO:0000256" key="9">
    <source>
        <dbReference type="ARBA" id="ARBA00033765"/>
    </source>
</evidence>
<dbReference type="SFLD" id="SFLDG01082">
    <property type="entry name" value="B12-binding_domain_containing"/>
    <property type="match status" value="1"/>
</dbReference>
<comment type="similarity">
    <text evidence="10">Belongs to the methylthiotransferase family. MiaB subfamily.</text>
</comment>
<dbReference type="InterPro" id="IPR013848">
    <property type="entry name" value="Methylthiotransferase_N"/>
</dbReference>
<evidence type="ECO:0000256" key="1">
    <source>
        <dbReference type="ARBA" id="ARBA00003234"/>
    </source>
</evidence>
<comment type="cofactor">
    <cofactor evidence="10">
        <name>[4Fe-4S] cluster</name>
        <dbReference type="ChEBI" id="CHEBI:49883"/>
    </cofactor>
    <text evidence="10">Binds 2 [4Fe-4S] clusters. One cluster is coordinated with 3 cysteines and an exchangeable S-adenosyl-L-methionine.</text>
</comment>
<feature type="domain" description="TRAM" evidence="11">
    <location>
        <begin position="381"/>
        <end position="449"/>
    </location>
</feature>
<keyword evidence="5 10" id="KW-0819">tRNA processing</keyword>
<evidence type="ECO:0000256" key="7">
    <source>
        <dbReference type="ARBA" id="ARBA00023004"/>
    </source>
</evidence>
<evidence type="ECO:0000256" key="6">
    <source>
        <dbReference type="ARBA" id="ARBA00022723"/>
    </source>
</evidence>
<dbReference type="InterPro" id="IPR007197">
    <property type="entry name" value="rSAM"/>
</dbReference>
<dbReference type="RefSeq" id="WP_222199821.1">
    <property type="nucleotide sequence ID" value="NZ_JAIMFO010000007.1"/>
</dbReference>
<dbReference type="Proteomes" id="UP000700908">
    <property type="component" value="Unassembled WGS sequence"/>
</dbReference>
<keyword evidence="8 10" id="KW-0411">Iron-sulfur</keyword>
<dbReference type="PANTHER" id="PTHR43020:SF2">
    <property type="entry name" value="MITOCHONDRIAL TRNA METHYLTHIOTRANSFERASE CDK5RAP1"/>
    <property type="match status" value="1"/>
</dbReference>
<keyword evidence="10" id="KW-0963">Cytoplasm</keyword>
<evidence type="ECO:0000256" key="10">
    <source>
        <dbReference type="HAMAP-Rule" id="MF_01864"/>
    </source>
</evidence>
<dbReference type="SFLD" id="SFLDS00029">
    <property type="entry name" value="Radical_SAM"/>
    <property type="match status" value="1"/>
</dbReference>
<comment type="function">
    <text evidence="1 10">Catalyzes the methylthiolation of N6-(dimethylallyl)adenosine (i(6)A), leading to the formation of 2-methylthio-N6-(dimethylallyl)adenosine (ms(2)i(6)A) at position 37 in tRNAs that read codons beginning with uridine.</text>
</comment>
<proteinExistence type="inferred from homology"/>
<feature type="binding site" evidence="10">
    <location>
        <position position="163"/>
    </location>
    <ligand>
        <name>[4Fe-4S] cluster</name>
        <dbReference type="ChEBI" id="CHEBI:49883"/>
        <label>2</label>
        <note>4Fe-4S-S-AdoMet</note>
    </ligand>
</feature>
<name>A0ABS7MLQ9_9ACTN</name>
<evidence type="ECO:0000313" key="15">
    <source>
        <dbReference type="Proteomes" id="UP000700908"/>
    </source>
</evidence>
<evidence type="ECO:0000259" key="11">
    <source>
        <dbReference type="PROSITE" id="PS50926"/>
    </source>
</evidence>
<dbReference type="PROSITE" id="PS01278">
    <property type="entry name" value="MTTASE_RADICAL"/>
    <property type="match status" value="1"/>
</dbReference>
<dbReference type="Pfam" id="PF00919">
    <property type="entry name" value="UPF0004"/>
    <property type="match status" value="1"/>
</dbReference>
<dbReference type="InterPro" id="IPR005839">
    <property type="entry name" value="Methylthiotransferase"/>
</dbReference>